<keyword evidence="9 14" id="KW-0464">Manganese</keyword>
<dbReference type="InterPro" id="IPR006035">
    <property type="entry name" value="Ureohydrolase"/>
</dbReference>
<dbReference type="InterPro" id="IPR014033">
    <property type="entry name" value="Arginase"/>
</dbReference>
<dbReference type="UniPathway" id="UPA00158">
    <property type="reaction ID" value="UER00270"/>
</dbReference>
<dbReference type="Reactome" id="R-CFA-70635">
    <property type="pathway name" value="Urea cycle"/>
</dbReference>
<comment type="similarity">
    <text evidence="12 13">Belongs to the arginase family.</text>
</comment>
<comment type="catalytic activity">
    <reaction evidence="11 14">
        <text>L-arginine + H2O = urea + L-ornithine</text>
        <dbReference type="Rhea" id="RHEA:20569"/>
        <dbReference type="ChEBI" id="CHEBI:15377"/>
        <dbReference type="ChEBI" id="CHEBI:16199"/>
        <dbReference type="ChEBI" id="CHEBI:32682"/>
        <dbReference type="ChEBI" id="CHEBI:46911"/>
        <dbReference type="EC" id="3.5.3.1"/>
    </reaction>
</comment>
<evidence type="ECO:0000256" key="7">
    <source>
        <dbReference type="ARBA" id="ARBA00022723"/>
    </source>
</evidence>
<evidence type="ECO:0000256" key="9">
    <source>
        <dbReference type="ARBA" id="ARBA00023211"/>
    </source>
</evidence>
<evidence type="ECO:0000256" key="14">
    <source>
        <dbReference type="RuleBase" id="RU361159"/>
    </source>
</evidence>
<proteinExistence type="inferred from homology"/>
<dbReference type="OrthoDB" id="9992747at2759"/>
<evidence type="ECO:0000256" key="4">
    <source>
        <dbReference type="ARBA" id="ARBA00022490"/>
    </source>
</evidence>
<dbReference type="Reactome" id="R-CFA-6798695">
    <property type="pathway name" value="Neutrophil degranulation"/>
</dbReference>
<dbReference type="GO" id="GO:0000050">
    <property type="term" value="P:urea cycle"/>
    <property type="evidence" value="ECO:0007669"/>
    <property type="project" value="UniProtKB-UniPathway"/>
</dbReference>
<keyword evidence="8 13" id="KW-0378">Hydrolase</keyword>
<gene>
    <name evidence="16" type="primary">ARG1</name>
</gene>
<keyword evidence="3 14" id="KW-0835">Urea cycle</keyword>
<comment type="subcellular location">
    <subcellularLocation>
        <location evidence="1">Cytoplasm</location>
    </subcellularLocation>
</comment>
<evidence type="ECO:0000256" key="15">
    <source>
        <dbReference type="SAM" id="MobiDB-lite"/>
    </source>
</evidence>
<comment type="subunit">
    <text evidence="10">Homotrimer. Interacts with CMTM6.</text>
</comment>
<evidence type="ECO:0000313" key="16">
    <source>
        <dbReference type="Ensembl" id="ENSCAFP00845009116.1"/>
    </source>
</evidence>
<dbReference type="GO" id="GO:0004053">
    <property type="term" value="F:arginase activity"/>
    <property type="evidence" value="ECO:0000318"/>
    <property type="project" value="GO_Central"/>
</dbReference>
<dbReference type="Ensembl" id="ENSCAFT00845011678.1">
    <property type="protein sequence ID" value="ENSCAFP00845009116.1"/>
    <property type="gene ID" value="ENSCAFG00845006568.1"/>
</dbReference>
<dbReference type="Proteomes" id="UP000805418">
    <property type="component" value="Chromosome 12"/>
</dbReference>
<reference evidence="16" key="2">
    <citation type="submission" date="2025-08" db="UniProtKB">
        <authorList>
            <consortium name="Ensembl"/>
        </authorList>
    </citation>
    <scope>IDENTIFICATION</scope>
    <source>
        <strain evidence="16">Boxer</strain>
    </source>
</reference>
<dbReference type="PROSITE" id="PS51409">
    <property type="entry name" value="ARGINASE_2"/>
    <property type="match status" value="1"/>
</dbReference>
<dbReference type="GO" id="GO:0005737">
    <property type="term" value="C:cytoplasm"/>
    <property type="evidence" value="ECO:0000318"/>
    <property type="project" value="GO_Central"/>
</dbReference>
<keyword evidence="17" id="KW-1185">Reference proteome</keyword>
<dbReference type="FunFam" id="3.40.800.10:FF:000011">
    <property type="entry name" value="Arginase-1"/>
    <property type="match status" value="1"/>
</dbReference>
<dbReference type="PRINTS" id="PR00116">
    <property type="entry name" value="ARGINASE"/>
</dbReference>
<evidence type="ECO:0000256" key="11">
    <source>
        <dbReference type="ARBA" id="ARBA00047391"/>
    </source>
</evidence>
<evidence type="ECO:0000256" key="10">
    <source>
        <dbReference type="ARBA" id="ARBA00046841"/>
    </source>
</evidence>
<dbReference type="NCBIfam" id="TIGR01229">
    <property type="entry name" value="rocF_arginase"/>
    <property type="match status" value="1"/>
</dbReference>
<evidence type="ECO:0000256" key="13">
    <source>
        <dbReference type="RuleBase" id="RU003684"/>
    </source>
</evidence>
<dbReference type="Gene3D" id="3.40.800.10">
    <property type="entry name" value="Ureohydrolase domain"/>
    <property type="match status" value="1"/>
</dbReference>
<dbReference type="SUPFAM" id="SSF52768">
    <property type="entry name" value="Arginase/deacetylase"/>
    <property type="match status" value="1"/>
</dbReference>
<sequence length="447" mass="47746">RSRGALGRGVRSRPAGAGPRARARRRDGTYLPGFRSGSAGRGAAGALPPSFLLPPPPPRGATHNTRRKRKPRREARVSGSRGVGRPPRAGRAVLAGEGGGAGPEPRPEAGVDRGGGQLRGRPAGLSWHVTSDSVTIPRRKCISKPRGGVEKGPTALRKAGLLEKLKEQDCDVKDYGDVPFVDVPRDPPFQIVKNPRSVGKANEQLAGVVAEVKKNGRTSLVLGGDHSMAIGSISGHARVHPDLCVIWVDAHTDINTPLTTTSGNLHGQPVSFLLKELKGKIPDVPGFSWVTPCLSAKDIVYIGLRDVDPGEHYILKTLGIKYFSMTEVDKLGIGKVMEEALSYLLGRKKRPIHLSFDVDGLDPSFTPATGTPVTGGLSYREGLYITEEIYKTGLLSGLDIMEVNPSLGKTPEEITRTVNTAVAITLACFGVAREGNHKPIDYLNPPK</sequence>
<evidence type="ECO:0000256" key="8">
    <source>
        <dbReference type="ARBA" id="ARBA00022801"/>
    </source>
</evidence>
<feature type="compositionally biased region" description="Basic residues" evidence="15">
    <location>
        <begin position="64"/>
        <end position="73"/>
    </location>
</feature>
<dbReference type="CDD" id="cd11587">
    <property type="entry name" value="Arginase-like"/>
    <property type="match status" value="1"/>
</dbReference>
<keyword evidence="7 14" id="KW-0479">Metal-binding</keyword>
<feature type="compositionally biased region" description="Low complexity" evidence="15">
    <location>
        <begin position="77"/>
        <end position="95"/>
    </location>
</feature>
<organism evidence="16 17">
    <name type="scientific">Canis lupus familiaris</name>
    <name type="common">Dog</name>
    <name type="synonym">Canis familiaris</name>
    <dbReference type="NCBI Taxonomy" id="9615"/>
    <lineage>
        <taxon>Eukaryota</taxon>
        <taxon>Metazoa</taxon>
        <taxon>Chordata</taxon>
        <taxon>Craniata</taxon>
        <taxon>Vertebrata</taxon>
        <taxon>Euteleostomi</taxon>
        <taxon>Mammalia</taxon>
        <taxon>Eutheria</taxon>
        <taxon>Laurasiatheria</taxon>
        <taxon>Carnivora</taxon>
        <taxon>Caniformia</taxon>
        <taxon>Canidae</taxon>
        <taxon>Canis</taxon>
    </lineage>
</organism>
<protein>
    <recommendedName>
        <fullName evidence="14">Arginase</fullName>
        <ecNumber evidence="14">3.5.3.1</ecNumber>
    </recommendedName>
</protein>
<dbReference type="PROSITE" id="PS01053">
    <property type="entry name" value="ARGINASE_1"/>
    <property type="match status" value="1"/>
</dbReference>
<feature type="compositionally biased region" description="Low complexity" evidence="15">
    <location>
        <begin position="8"/>
        <end position="20"/>
    </location>
</feature>
<evidence type="ECO:0000256" key="6">
    <source>
        <dbReference type="ARBA" id="ARBA00022553"/>
    </source>
</evidence>
<dbReference type="Pfam" id="PF00491">
    <property type="entry name" value="Arginase"/>
    <property type="match status" value="1"/>
</dbReference>
<accession>A0A8I3RTE8</accession>
<evidence type="ECO:0000256" key="3">
    <source>
        <dbReference type="ARBA" id="ARBA00022436"/>
    </source>
</evidence>
<name>A0A8I3RTE8_CANLF</name>
<dbReference type="GO" id="GO:0042127">
    <property type="term" value="P:regulation of cell population proliferation"/>
    <property type="evidence" value="ECO:0007669"/>
    <property type="project" value="UniProtKB-ARBA"/>
</dbReference>
<evidence type="ECO:0000256" key="1">
    <source>
        <dbReference type="ARBA" id="ARBA00004496"/>
    </source>
</evidence>
<dbReference type="AlphaFoldDB" id="A0A8I3RTE8"/>
<comment type="cofactor">
    <cofactor evidence="14">
        <name>Mn(2+)</name>
        <dbReference type="ChEBI" id="CHEBI:29035"/>
    </cofactor>
    <text evidence="14">Binds 2 manganese ions per subunit.</text>
</comment>
<dbReference type="GeneTree" id="ENSGT00950000183195"/>
<dbReference type="InterPro" id="IPR020855">
    <property type="entry name" value="Ureohydrolase_Mn_BS"/>
</dbReference>
<keyword evidence="5 14" id="KW-0056">Arginine metabolism</keyword>
<evidence type="ECO:0000313" key="17">
    <source>
        <dbReference type="Proteomes" id="UP000805418"/>
    </source>
</evidence>
<reference evidence="16" key="1">
    <citation type="submission" date="2020-03" db="EMBL/GenBank/DDBJ databases">
        <title>Long-read based genome assembly of a Labrador retriever dog.</title>
        <authorList>
            <person name="Eory L."/>
            <person name="Zhang W."/>
            <person name="Schoenebeck J."/>
        </authorList>
    </citation>
    <scope>NUCLEOTIDE SEQUENCE [LARGE SCALE GENOMIC DNA]</scope>
    <source>
        <strain evidence="16">Labrador retriever</strain>
    </source>
</reference>
<dbReference type="EC" id="3.5.3.1" evidence="14"/>
<evidence type="ECO:0000256" key="5">
    <source>
        <dbReference type="ARBA" id="ARBA00022503"/>
    </source>
</evidence>
<dbReference type="InterPro" id="IPR023696">
    <property type="entry name" value="Ureohydrolase_dom_sf"/>
</dbReference>
<dbReference type="PANTHER" id="PTHR43782">
    <property type="entry name" value="ARGINASE"/>
    <property type="match status" value="1"/>
</dbReference>
<keyword evidence="4" id="KW-0963">Cytoplasm</keyword>
<evidence type="ECO:0000256" key="2">
    <source>
        <dbReference type="ARBA" id="ARBA00005098"/>
    </source>
</evidence>
<dbReference type="GO" id="GO:0006525">
    <property type="term" value="P:arginine metabolic process"/>
    <property type="evidence" value="ECO:0007669"/>
    <property type="project" value="UniProtKB-KW"/>
</dbReference>
<reference evidence="16" key="3">
    <citation type="submission" date="2025-09" db="UniProtKB">
        <authorList>
            <consortium name="Ensembl"/>
        </authorList>
    </citation>
    <scope>IDENTIFICATION</scope>
    <source>
        <strain evidence="16">Boxer</strain>
    </source>
</reference>
<dbReference type="FunCoup" id="A0A8I3RTE8">
    <property type="interactions" value="5"/>
</dbReference>
<dbReference type="GO" id="GO:0030145">
    <property type="term" value="F:manganese ion binding"/>
    <property type="evidence" value="ECO:0000318"/>
    <property type="project" value="GO_Central"/>
</dbReference>
<keyword evidence="6" id="KW-0597">Phosphoprotein</keyword>
<feature type="region of interest" description="Disordered" evidence="15">
    <location>
        <begin position="1"/>
        <end position="124"/>
    </location>
</feature>
<dbReference type="PANTHER" id="PTHR43782:SF2">
    <property type="entry name" value="ARGINASE-1"/>
    <property type="match status" value="1"/>
</dbReference>
<comment type="pathway">
    <text evidence="2 14">Nitrogen metabolism; urea cycle; L-ornithine and urea from L-arginine: step 1/1.</text>
</comment>
<evidence type="ECO:0000256" key="12">
    <source>
        <dbReference type="PROSITE-ProRule" id="PRU00742"/>
    </source>
</evidence>
<dbReference type="GO" id="GO:0005829">
    <property type="term" value="C:cytosol"/>
    <property type="evidence" value="ECO:0000318"/>
    <property type="project" value="GO_Central"/>
</dbReference>